<sequence>MKALARSHLWWPGLDKDIEATVHACYLCQRSRPEMPQAPVHRWEETQSPWSRVHIDYAGPFQGQFFLVLVDSHSKWLEVVPVSSTSTAKTIQVLRGIFAAHGLPDVIVSDNGPQFTSSEFQAFLQANLIRHATSAPFHPSTNGMAERMVRIAKDALKRLTYGDWHHRITGPLSYEVALDNGRVLRRHIDQLRSRRDFSDETPGSFPGGEGDPLEQREGQELLPISTEGATNGPSQDSAIAPKRKCKAARDQTGCRQRRAHARVLAREK</sequence>
<dbReference type="InterPro" id="IPR050951">
    <property type="entry name" value="Retrovirus_Pol_polyprotein"/>
</dbReference>
<feature type="compositionally biased region" description="Polar residues" evidence="2">
    <location>
        <begin position="227"/>
        <end position="237"/>
    </location>
</feature>
<keyword evidence="5" id="KW-1185">Reference proteome</keyword>
<dbReference type="EMBL" id="JAOTOJ010000008">
    <property type="protein sequence ID" value="KAK9396403.1"/>
    <property type="molecule type" value="Genomic_DNA"/>
</dbReference>
<evidence type="ECO:0000256" key="2">
    <source>
        <dbReference type="SAM" id="MobiDB-lite"/>
    </source>
</evidence>
<dbReference type="GO" id="GO:0003676">
    <property type="term" value="F:nucleic acid binding"/>
    <property type="evidence" value="ECO:0007669"/>
    <property type="project" value="InterPro"/>
</dbReference>
<proteinExistence type="predicted"/>
<dbReference type="PANTHER" id="PTHR37984">
    <property type="entry name" value="PROTEIN CBG26694"/>
    <property type="match status" value="1"/>
</dbReference>
<evidence type="ECO:0000313" key="4">
    <source>
        <dbReference type="EMBL" id="KAK9396403.1"/>
    </source>
</evidence>
<comment type="caution">
    <text evidence="4">The sequence shown here is derived from an EMBL/GenBank/DDBJ whole genome shotgun (WGS) entry which is preliminary data.</text>
</comment>
<gene>
    <name evidence="4" type="ORF">NXF25_019764</name>
</gene>
<dbReference type="InterPro" id="IPR012337">
    <property type="entry name" value="RNaseH-like_sf"/>
</dbReference>
<feature type="region of interest" description="Disordered" evidence="2">
    <location>
        <begin position="194"/>
        <end position="268"/>
    </location>
</feature>
<dbReference type="PANTHER" id="PTHR37984:SF12">
    <property type="entry name" value="RIBONUCLEASE H"/>
    <property type="match status" value="1"/>
</dbReference>
<dbReference type="InterPro" id="IPR041588">
    <property type="entry name" value="Integrase_H2C2"/>
</dbReference>
<feature type="compositionally biased region" description="Basic residues" evidence="2">
    <location>
        <begin position="255"/>
        <end position="268"/>
    </location>
</feature>
<evidence type="ECO:0000313" key="5">
    <source>
        <dbReference type="Proteomes" id="UP001474421"/>
    </source>
</evidence>
<dbReference type="InterPro" id="IPR036397">
    <property type="entry name" value="RNaseH_sf"/>
</dbReference>
<evidence type="ECO:0000259" key="3">
    <source>
        <dbReference type="PROSITE" id="PS50994"/>
    </source>
</evidence>
<name>A0AAW1B2S2_CROAD</name>
<accession>A0AAW1B2S2</accession>
<feature type="domain" description="Integrase catalytic" evidence="3">
    <location>
        <begin position="45"/>
        <end position="210"/>
    </location>
</feature>
<dbReference type="GO" id="GO:0015074">
    <property type="term" value="P:DNA integration"/>
    <property type="evidence" value="ECO:0007669"/>
    <property type="project" value="InterPro"/>
</dbReference>
<dbReference type="Gene3D" id="3.30.420.10">
    <property type="entry name" value="Ribonuclease H-like superfamily/Ribonuclease H"/>
    <property type="match status" value="1"/>
</dbReference>
<dbReference type="PROSITE" id="PS50994">
    <property type="entry name" value="INTEGRASE"/>
    <property type="match status" value="1"/>
</dbReference>
<protein>
    <recommendedName>
        <fullName evidence="1">Gypsy retrotransposon integrase-like protein 1</fullName>
    </recommendedName>
</protein>
<dbReference type="Gene3D" id="1.10.340.70">
    <property type="match status" value="1"/>
</dbReference>
<dbReference type="Pfam" id="PF00665">
    <property type="entry name" value="rve"/>
    <property type="match status" value="1"/>
</dbReference>
<dbReference type="Proteomes" id="UP001474421">
    <property type="component" value="Unassembled WGS sequence"/>
</dbReference>
<dbReference type="InterPro" id="IPR001584">
    <property type="entry name" value="Integrase_cat-core"/>
</dbReference>
<dbReference type="Pfam" id="PF17921">
    <property type="entry name" value="Integrase_H2C2"/>
    <property type="match status" value="1"/>
</dbReference>
<dbReference type="AlphaFoldDB" id="A0AAW1B2S2"/>
<reference evidence="4 5" key="1">
    <citation type="journal article" date="2024" name="Proc. Natl. Acad. Sci. U.S.A.">
        <title>The genetic regulatory architecture and epigenomic basis for age-related changes in rattlesnake venom.</title>
        <authorList>
            <person name="Hogan M.P."/>
            <person name="Holding M.L."/>
            <person name="Nystrom G.S."/>
            <person name="Colston T.J."/>
            <person name="Bartlett D.A."/>
            <person name="Mason A.J."/>
            <person name="Ellsworth S.A."/>
            <person name="Rautsaw R.M."/>
            <person name="Lawrence K.C."/>
            <person name="Strickland J.L."/>
            <person name="He B."/>
            <person name="Fraser P."/>
            <person name="Margres M.J."/>
            <person name="Gilbert D.M."/>
            <person name="Gibbs H.L."/>
            <person name="Parkinson C.L."/>
            <person name="Rokyta D.R."/>
        </authorList>
    </citation>
    <scope>NUCLEOTIDE SEQUENCE [LARGE SCALE GENOMIC DNA]</scope>
    <source>
        <strain evidence="4">DRR0105</strain>
    </source>
</reference>
<evidence type="ECO:0000256" key="1">
    <source>
        <dbReference type="ARBA" id="ARBA00039658"/>
    </source>
</evidence>
<organism evidence="4 5">
    <name type="scientific">Crotalus adamanteus</name>
    <name type="common">Eastern diamondback rattlesnake</name>
    <dbReference type="NCBI Taxonomy" id="8729"/>
    <lineage>
        <taxon>Eukaryota</taxon>
        <taxon>Metazoa</taxon>
        <taxon>Chordata</taxon>
        <taxon>Craniata</taxon>
        <taxon>Vertebrata</taxon>
        <taxon>Euteleostomi</taxon>
        <taxon>Lepidosauria</taxon>
        <taxon>Squamata</taxon>
        <taxon>Bifurcata</taxon>
        <taxon>Unidentata</taxon>
        <taxon>Episquamata</taxon>
        <taxon>Toxicofera</taxon>
        <taxon>Serpentes</taxon>
        <taxon>Colubroidea</taxon>
        <taxon>Viperidae</taxon>
        <taxon>Crotalinae</taxon>
        <taxon>Crotalus</taxon>
    </lineage>
</organism>
<dbReference type="SUPFAM" id="SSF53098">
    <property type="entry name" value="Ribonuclease H-like"/>
    <property type="match status" value="1"/>
</dbReference>